<dbReference type="AlphaFoldDB" id="A0A9N9RPH9"/>
<dbReference type="GO" id="GO:0031012">
    <property type="term" value="C:extracellular matrix"/>
    <property type="evidence" value="ECO:0007669"/>
    <property type="project" value="TreeGrafter"/>
</dbReference>
<feature type="region of interest" description="Disordered" evidence="3">
    <location>
        <begin position="132"/>
        <end position="175"/>
    </location>
</feature>
<dbReference type="EMBL" id="OU895877">
    <property type="protein sequence ID" value="CAG9800787.1"/>
    <property type="molecule type" value="Genomic_DNA"/>
</dbReference>
<evidence type="ECO:0000313" key="5">
    <source>
        <dbReference type="EMBL" id="CAG9800787.1"/>
    </source>
</evidence>
<feature type="signal peptide" evidence="4">
    <location>
        <begin position="1"/>
        <end position="18"/>
    </location>
</feature>
<feature type="chain" id="PRO_5040279535" evidence="4">
    <location>
        <begin position="19"/>
        <end position="175"/>
    </location>
</feature>
<keyword evidence="6" id="KW-1185">Reference proteome</keyword>
<dbReference type="GO" id="GO:0005615">
    <property type="term" value="C:extracellular space"/>
    <property type="evidence" value="ECO:0007669"/>
    <property type="project" value="TreeGrafter"/>
</dbReference>
<evidence type="ECO:0000256" key="3">
    <source>
        <dbReference type="SAM" id="MobiDB-lite"/>
    </source>
</evidence>
<feature type="compositionally biased region" description="Basic and acidic residues" evidence="3">
    <location>
        <begin position="148"/>
        <end position="161"/>
    </location>
</feature>
<dbReference type="Pfam" id="PF00379">
    <property type="entry name" value="Chitin_bind_4"/>
    <property type="match status" value="1"/>
</dbReference>
<dbReference type="Proteomes" id="UP001153620">
    <property type="component" value="Chromosome 1"/>
</dbReference>
<evidence type="ECO:0000256" key="2">
    <source>
        <dbReference type="PROSITE-ProRule" id="PRU00497"/>
    </source>
</evidence>
<proteinExistence type="predicted"/>
<dbReference type="PROSITE" id="PS51155">
    <property type="entry name" value="CHIT_BIND_RR_2"/>
    <property type="match status" value="1"/>
</dbReference>
<keyword evidence="1 2" id="KW-0193">Cuticle</keyword>
<feature type="compositionally biased region" description="Acidic residues" evidence="3">
    <location>
        <begin position="162"/>
        <end position="175"/>
    </location>
</feature>
<dbReference type="PANTHER" id="PTHR12236:SF76">
    <property type="entry name" value="ADULT-SPECIFIC CUTICULAR PROTEIN ACP-20-LIKE PROTEIN"/>
    <property type="match status" value="1"/>
</dbReference>
<evidence type="ECO:0000313" key="6">
    <source>
        <dbReference type="Proteomes" id="UP001153620"/>
    </source>
</evidence>
<name>A0A9N9RPH9_9DIPT</name>
<reference evidence="5" key="1">
    <citation type="submission" date="2022-01" db="EMBL/GenBank/DDBJ databases">
        <authorList>
            <person name="King R."/>
        </authorList>
    </citation>
    <scope>NUCLEOTIDE SEQUENCE</scope>
</reference>
<evidence type="ECO:0000256" key="4">
    <source>
        <dbReference type="SAM" id="SignalP"/>
    </source>
</evidence>
<sequence>MAFIKIFTIIAITSLVSAEYDDDGHSVGYSYAKFSGPVSGPAKEVVTHDKHHGTSIDYVAKPDYQFEYGVEDPKSHVSQFRKENRHDDAVVGEYSYTDPLGHVRLVKYTADKIHGFRAEIYVDGKLEQPHGAQAVPQENHHYHPQHQQTRDYDSHDEVKEVSEDEEGGDYDSSEY</sequence>
<keyword evidence="4" id="KW-0732">Signal</keyword>
<dbReference type="GO" id="GO:0042302">
    <property type="term" value="F:structural constituent of cuticle"/>
    <property type="evidence" value="ECO:0007669"/>
    <property type="project" value="UniProtKB-UniRule"/>
</dbReference>
<dbReference type="OrthoDB" id="8195312at2759"/>
<reference evidence="5" key="2">
    <citation type="submission" date="2022-10" db="EMBL/GenBank/DDBJ databases">
        <authorList>
            <consortium name="ENA_rothamsted_submissions"/>
            <consortium name="culmorum"/>
            <person name="King R."/>
        </authorList>
    </citation>
    <scope>NUCLEOTIDE SEQUENCE</scope>
</reference>
<dbReference type="PANTHER" id="PTHR12236">
    <property type="entry name" value="STRUCTURAL CONTITUENT OF CUTICLE"/>
    <property type="match status" value="1"/>
</dbReference>
<organism evidence="5 6">
    <name type="scientific">Chironomus riparius</name>
    <dbReference type="NCBI Taxonomy" id="315576"/>
    <lineage>
        <taxon>Eukaryota</taxon>
        <taxon>Metazoa</taxon>
        <taxon>Ecdysozoa</taxon>
        <taxon>Arthropoda</taxon>
        <taxon>Hexapoda</taxon>
        <taxon>Insecta</taxon>
        <taxon>Pterygota</taxon>
        <taxon>Neoptera</taxon>
        <taxon>Endopterygota</taxon>
        <taxon>Diptera</taxon>
        <taxon>Nematocera</taxon>
        <taxon>Chironomoidea</taxon>
        <taxon>Chironomidae</taxon>
        <taxon>Chironominae</taxon>
        <taxon>Chironomus</taxon>
    </lineage>
</organism>
<dbReference type="InterPro" id="IPR051217">
    <property type="entry name" value="Insect_Cuticle_Struc_Prot"/>
</dbReference>
<protein>
    <submittedName>
        <fullName evidence="5">Uncharacterized protein</fullName>
    </submittedName>
</protein>
<evidence type="ECO:0000256" key="1">
    <source>
        <dbReference type="ARBA" id="ARBA00022460"/>
    </source>
</evidence>
<gene>
    <name evidence="5" type="ORF">CHIRRI_LOCUS3725</name>
</gene>
<accession>A0A9N9RPH9</accession>
<dbReference type="InterPro" id="IPR000618">
    <property type="entry name" value="Insect_cuticle"/>
</dbReference>
<dbReference type="PRINTS" id="PR00947">
    <property type="entry name" value="CUTICLE"/>
</dbReference>